<protein>
    <recommendedName>
        <fullName evidence="8">Homeobox domain-containing protein</fullName>
    </recommendedName>
</protein>
<comment type="subcellular location">
    <subcellularLocation>
        <location evidence="1 5 6">Nucleus</location>
    </subcellularLocation>
</comment>
<feature type="region of interest" description="Disordered" evidence="7">
    <location>
        <begin position="1"/>
        <end position="73"/>
    </location>
</feature>
<evidence type="ECO:0000256" key="3">
    <source>
        <dbReference type="ARBA" id="ARBA00023155"/>
    </source>
</evidence>
<dbReference type="Gene3D" id="1.10.10.60">
    <property type="entry name" value="Homeodomain-like"/>
    <property type="match status" value="1"/>
</dbReference>
<dbReference type="AlphaFoldDB" id="A0A8C3JQR4"/>
<dbReference type="Ensembl" id="ENSCPGT00000012852.1">
    <property type="protein sequence ID" value="ENSCPGP00000011718.1"/>
    <property type="gene ID" value="ENSCPGG00000008362.1"/>
</dbReference>
<dbReference type="CDD" id="cd00086">
    <property type="entry name" value="homeodomain"/>
    <property type="match status" value="1"/>
</dbReference>
<evidence type="ECO:0000256" key="2">
    <source>
        <dbReference type="ARBA" id="ARBA00023125"/>
    </source>
</evidence>
<dbReference type="GO" id="GO:0003677">
    <property type="term" value="F:DNA binding"/>
    <property type="evidence" value="ECO:0007669"/>
    <property type="project" value="UniProtKB-UniRule"/>
</dbReference>
<keyword evidence="4 5" id="KW-0539">Nucleus</keyword>
<name>A0A8C3JQR4_9CHAR</name>
<keyword evidence="3 5" id="KW-0371">Homeobox</keyword>
<evidence type="ECO:0000256" key="5">
    <source>
        <dbReference type="PROSITE-ProRule" id="PRU00108"/>
    </source>
</evidence>
<evidence type="ECO:0000313" key="10">
    <source>
        <dbReference type="Proteomes" id="UP000694419"/>
    </source>
</evidence>
<dbReference type="PANTHER" id="PTHR24333">
    <property type="entry name" value="HOMEO BOX HB9 LIKE A-RELATED"/>
    <property type="match status" value="1"/>
</dbReference>
<feature type="domain" description="Homeobox" evidence="8">
    <location>
        <begin position="67"/>
        <end position="127"/>
    </location>
</feature>
<dbReference type="GO" id="GO:0005634">
    <property type="term" value="C:nucleus"/>
    <property type="evidence" value="ECO:0007669"/>
    <property type="project" value="UniProtKB-SubCell"/>
</dbReference>
<feature type="DNA-binding region" description="Homeobox" evidence="5">
    <location>
        <begin position="69"/>
        <end position="128"/>
    </location>
</feature>
<evidence type="ECO:0000256" key="7">
    <source>
        <dbReference type="SAM" id="MobiDB-lite"/>
    </source>
</evidence>
<evidence type="ECO:0000256" key="4">
    <source>
        <dbReference type="ARBA" id="ARBA00023242"/>
    </source>
</evidence>
<dbReference type="PROSITE" id="PS50071">
    <property type="entry name" value="HOMEOBOX_2"/>
    <property type="match status" value="1"/>
</dbReference>
<evidence type="ECO:0000259" key="8">
    <source>
        <dbReference type="PROSITE" id="PS50071"/>
    </source>
</evidence>
<dbReference type="PANTHER" id="PTHR24333:SF14">
    <property type="entry name" value="HOMEOBOX DOMAIN-CONTAINING PROTEIN"/>
    <property type="match status" value="1"/>
</dbReference>
<dbReference type="GO" id="GO:0000981">
    <property type="term" value="F:DNA-binding transcription factor activity, RNA polymerase II-specific"/>
    <property type="evidence" value="ECO:0007669"/>
    <property type="project" value="InterPro"/>
</dbReference>
<dbReference type="SMART" id="SM00389">
    <property type="entry name" value="HOX"/>
    <property type="match status" value="1"/>
</dbReference>
<dbReference type="InterPro" id="IPR017970">
    <property type="entry name" value="Homeobox_CS"/>
</dbReference>
<feature type="compositionally biased region" description="Basic and acidic residues" evidence="7">
    <location>
        <begin position="46"/>
        <end position="61"/>
    </location>
</feature>
<accession>A0A8C3JQR4</accession>
<evidence type="ECO:0000256" key="6">
    <source>
        <dbReference type="RuleBase" id="RU000682"/>
    </source>
</evidence>
<dbReference type="PROSITE" id="PS00027">
    <property type="entry name" value="HOMEOBOX_1"/>
    <property type="match status" value="1"/>
</dbReference>
<keyword evidence="2 5" id="KW-0238">DNA-binding</keyword>
<dbReference type="InterPro" id="IPR009057">
    <property type="entry name" value="Homeodomain-like_sf"/>
</dbReference>
<keyword evidence="10" id="KW-1185">Reference proteome</keyword>
<evidence type="ECO:0000313" key="9">
    <source>
        <dbReference type="Ensembl" id="ENSCPGP00000011718.1"/>
    </source>
</evidence>
<proteinExistence type="predicted"/>
<dbReference type="Pfam" id="PF00046">
    <property type="entry name" value="Homeodomain"/>
    <property type="match status" value="1"/>
</dbReference>
<dbReference type="InterPro" id="IPR001356">
    <property type="entry name" value="HD"/>
</dbReference>
<dbReference type="Proteomes" id="UP000694419">
    <property type="component" value="Unplaced"/>
</dbReference>
<reference evidence="9" key="2">
    <citation type="submission" date="2025-09" db="UniProtKB">
        <authorList>
            <consortium name="Ensembl"/>
        </authorList>
    </citation>
    <scope>IDENTIFICATION</scope>
</reference>
<evidence type="ECO:0000256" key="1">
    <source>
        <dbReference type="ARBA" id="ARBA00004123"/>
    </source>
</evidence>
<organism evidence="9 10">
    <name type="scientific">Calidris pygmaea</name>
    <name type="common">Spoon-billed sandpiper</name>
    <dbReference type="NCBI Taxonomy" id="425635"/>
    <lineage>
        <taxon>Eukaryota</taxon>
        <taxon>Metazoa</taxon>
        <taxon>Chordata</taxon>
        <taxon>Craniata</taxon>
        <taxon>Vertebrata</taxon>
        <taxon>Euteleostomi</taxon>
        <taxon>Archelosauria</taxon>
        <taxon>Archosauria</taxon>
        <taxon>Dinosauria</taxon>
        <taxon>Saurischia</taxon>
        <taxon>Theropoda</taxon>
        <taxon>Coelurosauria</taxon>
        <taxon>Aves</taxon>
        <taxon>Neognathae</taxon>
        <taxon>Neoaves</taxon>
        <taxon>Charadriiformes</taxon>
        <taxon>Scolopacidae</taxon>
        <taxon>Calidris</taxon>
    </lineage>
</organism>
<feature type="compositionally biased region" description="Basic residues" evidence="7">
    <location>
        <begin position="14"/>
        <end position="24"/>
    </location>
</feature>
<reference evidence="9" key="1">
    <citation type="submission" date="2025-08" db="UniProtKB">
        <authorList>
            <consortium name="Ensembl"/>
        </authorList>
    </citation>
    <scope>IDENTIFICATION</scope>
</reference>
<dbReference type="InterPro" id="IPR050848">
    <property type="entry name" value="Homeobox_TF"/>
</dbReference>
<sequence length="235" mass="26022">AAGPLVAAVTSRPPRVRPLLRHRPRTEGVCTPPPRRSPLVAAAALRQREAADRSSPRHPAEARGGPAVPGRPRTKFSAAQLHELERSFREQRYIGASEKRRLAAALNLSQSQIKTWFQNRRMKFKRQTQDAKVEALFSGLFLPYRCYPDTATSSFSQEMDNNVSSTSTAFLPPAMLSPALLLPSVPAQSFQPVLPRPALLLPPSPGLFCYSSVIPAMTLTEDHKRLRFQPHLPSC</sequence>
<dbReference type="SUPFAM" id="SSF46689">
    <property type="entry name" value="Homeodomain-like"/>
    <property type="match status" value="1"/>
</dbReference>